<sequence length="138" mass="15958">MSTQRLESWRKQRRKIAKSILIEERFQSLSNYKSYSFSDISKLNLKEKAIPNGNAKSTLASIVLTSLQKSLDKESEKWSSPYLDGFVQNKSPKLGSRKESLELLGQKLAVKHRRSIIKTFDQSRKVSHYIILSQDRNL</sequence>
<comment type="caution">
    <text evidence="1">The sequence shown here is derived from an EMBL/GenBank/DDBJ whole genome shotgun (WGS) entry which is preliminary data.</text>
</comment>
<accession>A0AAU9JI05</accession>
<dbReference type="AlphaFoldDB" id="A0AAU9JI05"/>
<protein>
    <submittedName>
        <fullName evidence="1">Uncharacterized protein</fullName>
    </submittedName>
</protein>
<gene>
    <name evidence="1" type="ORF">BSTOLATCC_MIC33037</name>
</gene>
<evidence type="ECO:0000313" key="1">
    <source>
        <dbReference type="EMBL" id="CAG9323135.1"/>
    </source>
</evidence>
<organism evidence="1 2">
    <name type="scientific">Blepharisma stoltei</name>
    <dbReference type="NCBI Taxonomy" id="1481888"/>
    <lineage>
        <taxon>Eukaryota</taxon>
        <taxon>Sar</taxon>
        <taxon>Alveolata</taxon>
        <taxon>Ciliophora</taxon>
        <taxon>Postciliodesmatophora</taxon>
        <taxon>Heterotrichea</taxon>
        <taxon>Heterotrichida</taxon>
        <taxon>Blepharismidae</taxon>
        <taxon>Blepharisma</taxon>
    </lineage>
</organism>
<proteinExistence type="predicted"/>
<reference evidence="1" key="1">
    <citation type="submission" date="2021-09" db="EMBL/GenBank/DDBJ databases">
        <authorList>
            <consortium name="AG Swart"/>
            <person name="Singh M."/>
            <person name="Singh A."/>
            <person name="Seah K."/>
            <person name="Emmerich C."/>
        </authorList>
    </citation>
    <scope>NUCLEOTIDE SEQUENCE</scope>
    <source>
        <strain evidence="1">ATCC30299</strain>
    </source>
</reference>
<name>A0AAU9JI05_9CILI</name>
<dbReference type="Proteomes" id="UP001162131">
    <property type="component" value="Unassembled WGS sequence"/>
</dbReference>
<keyword evidence="2" id="KW-1185">Reference proteome</keyword>
<dbReference type="EMBL" id="CAJZBQ010000033">
    <property type="protein sequence ID" value="CAG9323135.1"/>
    <property type="molecule type" value="Genomic_DNA"/>
</dbReference>
<evidence type="ECO:0000313" key="2">
    <source>
        <dbReference type="Proteomes" id="UP001162131"/>
    </source>
</evidence>